<name>A0AAV2F1D9_9ROSI</name>
<gene>
    <name evidence="1" type="ORF">LTRI10_LOCUS32502</name>
</gene>
<proteinExistence type="predicted"/>
<dbReference type="EMBL" id="OZ034819">
    <property type="protein sequence ID" value="CAL1391812.1"/>
    <property type="molecule type" value="Genomic_DNA"/>
</dbReference>
<protein>
    <submittedName>
        <fullName evidence="1">Uncharacterized protein</fullName>
    </submittedName>
</protein>
<accession>A0AAV2F1D9</accession>
<evidence type="ECO:0000313" key="1">
    <source>
        <dbReference type="EMBL" id="CAL1391812.1"/>
    </source>
</evidence>
<dbReference type="AlphaFoldDB" id="A0AAV2F1D9"/>
<sequence>MKREVEWSTTSRPFPFILYPFSSSSVSNYPIEEIVRDGEDLEIGEEESRELVGEKVVHEINGSKERAAGEGGRDGAIEVVGVEAEEA</sequence>
<organism evidence="1 2">
    <name type="scientific">Linum trigynum</name>
    <dbReference type="NCBI Taxonomy" id="586398"/>
    <lineage>
        <taxon>Eukaryota</taxon>
        <taxon>Viridiplantae</taxon>
        <taxon>Streptophyta</taxon>
        <taxon>Embryophyta</taxon>
        <taxon>Tracheophyta</taxon>
        <taxon>Spermatophyta</taxon>
        <taxon>Magnoliopsida</taxon>
        <taxon>eudicotyledons</taxon>
        <taxon>Gunneridae</taxon>
        <taxon>Pentapetalae</taxon>
        <taxon>rosids</taxon>
        <taxon>fabids</taxon>
        <taxon>Malpighiales</taxon>
        <taxon>Linaceae</taxon>
        <taxon>Linum</taxon>
    </lineage>
</organism>
<dbReference type="Proteomes" id="UP001497516">
    <property type="component" value="Chromosome 6"/>
</dbReference>
<evidence type="ECO:0000313" key="2">
    <source>
        <dbReference type="Proteomes" id="UP001497516"/>
    </source>
</evidence>
<reference evidence="1 2" key="1">
    <citation type="submission" date="2024-04" db="EMBL/GenBank/DDBJ databases">
        <authorList>
            <person name="Fracassetti M."/>
        </authorList>
    </citation>
    <scope>NUCLEOTIDE SEQUENCE [LARGE SCALE GENOMIC DNA]</scope>
</reference>
<keyword evidence="2" id="KW-1185">Reference proteome</keyword>